<proteinExistence type="inferred from homology"/>
<dbReference type="Proteomes" id="UP000033448">
    <property type="component" value="Unassembled WGS sequence"/>
</dbReference>
<dbReference type="EMBL" id="JYIT01000073">
    <property type="protein sequence ID" value="KJL24588.1"/>
    <property type="molecule type" value="Genomic_DNA"/>
</dbReference>
<evidence type="ECO:0000313" key="3">
    <source>
        <dbReference type="EMBL" id="KJL24588.1"/>
    </source>
</evidence>
<dbReference type="PATRIC" id="fig|582680.7.peg.1710"/>
<reference evidence="3 4" key="1">
    <citation type="submission" date="2015-02" db="EMBL/GenBank/DDBJ databases">
        <title>Draft genome sequences of ten Microbacterium spp. with emphasis on heavy metal contaminated environments.</title>
        <authorList>
            <person name="Corretto E."/>
        </authorList>
    </citation>
    <scope>NUCLEOTIDE SEQUENCE [LARGE SCALE GENOMIC DNA]</scope>
    <source>
        <strain evidence="3 4">DSM 23848</strain>
    </source>
</reference>
<dbReference type="RefSeq" id="WP_082072265.1">
    <property type="nucleotide sequence ID" value="NZ_CP099706.1"/>
</dbReference>
<dbReference type="Pfam" id="PF02604">
    <property type="entry name" value="PhdYeFM_antitox"/>
    <property type="match status" value="1"/>
</dbReference>
<organism evidence="3 4">
    <name type="scientific">Microbacterium azadirachtae</name>
    <dbReference type="NCBI Taxonomy" id="582680"/>
    <lineage>
        <taxon>Bacteria</taxon>
        <taxon>Bacillati</taxon>
        <taxon>Actinomycetota</taxon>
        <taxon>Actinomycetes</taxon>
        <taxon>Micrococcales</taxon>
        <taxon>Microbacteriaceae</taxon>
        <taxon>Microbacterium</taxon>
    </lineage>
</organism>
<evidence type="ECO:0000313" key="4">
    <source>
        <dbReference type="Proteomes" id="UP000033448"/>
    </source>
</evidence>
<dbReference type="Gene3D" id="3.40.1620.10">
    <property type="entry name" value="YefM-like domain"/>
    <property type="match status" value="1"/>
</dbReference>
<accession>A0A0F0KUM8</accession>
<dbReference type="SUPFAM" id="SSF143120">
    <property type="entry name" value="YefM-like"/>
    <property type="match status" value="1"/>
</dbReference>
<dbReference type="InterPro" id="IPR036165">
    <property type="entry name" value="YefM-like_sf"/>
</dbReference>
<comment type="function">
    <text evidence="2">Antitoxin component of a type II toxin-antitoxin (TA) system.</text>
</comment>
<name>A0A0F0KUM8_9MICO</name>
<comment type="similarity">
    <text evidence="1 2">Belongs to the phD/YefM antitoxin family.</text>
</comment>
<protein>
    <recommendedName>
        <fullName evidence="2">Antitoxin</fullName>
    </recommendedName>
</protein>
<sequence>MALAQISIPQSYNYVQESTIAAMDSVTASVARQTLPALLDRVEAGEEVRITRHGRVVAVMIDPKRLRSPRAAELWKAADELGARLEAARSEPLEGSLSAGDAEELVAWIREGRDSR</sequence>
<dbReference type="NCBIfam" id="TIGR01552">
    <property type="entry name" value="phd_fam"/>
    <property type="match status" value="1"/>
</dbReference>
<evidence type="ECO:0000256" key="1">
    <source>
        <dbReference type="ARBA" id="ARBA00009981"/>
    </source>
</evidence>
<evidence type="ECO:0000256" key="2">
    <source>
        <dbReference type="RuleBase" id="RU362080"/>
    </source>
</evidence>
<comment type="caution">
    <text evidence="3">The sequence shown here is derived from an EMBL/GenBank/DDBJ whole genome shotgun (WGS) entry which is preliminary data.</text>
</comment>
<dbReference type="AlphaFoldDB" id="A0A0F0KUM8"/>
<keyword evidence="4" id="KW-1185">Reference proteome</keyword>
<gene>
    <name evidence="3" type="ORF">RL72_01670</name>
</gene>
<dbReference type="InterPro" id="IPR006442">
    <property type="entry name" value="Antitoxin_Phd/YefM"/>
</dbReference>